<dbReference type="PANTHER" id="PTHR44846">
    <property type="entry name" value="MANNOSYL-D-GLYCERATE TRANSPORT/METABOLISM SYSTEM REPRESSOR MNGR-RELATED"/>
    <property type="match status" value="1"/>
</dbReference>
<dbReference type="CDD" id="cd07377">
    <property type="entry name" value="WHTH_GntR"/>
    <property type="match status" value="1"/>
</dbReference>
<protein>
    <submittedName>
        <fullName evidence="5">GntR family transcriptional regulator</fullName>
    </submittedName>
</protein>
<dbReference type="InterPro" id="IPR036388">
    <property type="entry name" value="WH-like_DNA-bd_sf"/>
</dbReference>
<proteinExistence type="predicted"/>
<dbReference type="OrthoDB" id="7339934at2"/>
<evidence type="ECO:0000256" key="2">
    <source>
        <dbReference type="ARBA" id="ARBA00023125"/>
    </source>
</evidence>
<dbReference type="EMBL" id="BJUZ01000002">
    <property type="protein sequence ID" value="GEK94091.1"/>
    <property type="molecule type" value="Genomic_DNA"/>
</dbReference>
<dbReference type="Pfam" id="PF07702">
    <property type="entry name" value="UTRA"/>
    <property type="match status" value="1"/>
</dbReference>
<dbReference type="Pfam" id="PF00392">
    <property type="entry name" value="GntR"/>
    <property type="match status" value="1"/>
</dbReference>
<dbReference type="SUPFAM" id="SSF64288">
    <property type="entry name" value="Chorismate lyase-like"/>
    <property type="match status" value="1"/>
</dbReference>
<dbReference type="RefSeq" id="WP_146796782.1">
    <property type="nucleotide sequence ID" value="NZ_BARC01000006.1"/>
</dbReference>
<evidence type="ECO:0000256" key="3">
    <source>
        <dbReference type="ARBA" id="ARBA00023163"/>
    </source>
</evidence>
<evidence type="ECO:0000259" key="4">
    <source>
        <dbReference type="PROSITE" id="PS50949"/>
    </source>
</evidence>
<dbReference type="Gene3D" id="3.40.1410.10">
    <property type="entry name" value="Chorismate lyase-like"/>
    <property type="match status" value="1"/>
</dbReference>
<comment type="caution">
    <text evidence="5">The sequence shown here is derived from an EMBL/GenBank/DDBJ whole genome shotgun (WGS) entry which is preliminary data.</text>
</comment>
<dbReference type="InterPro" id="IPR011663">
    <property type="entry name" value="UTRA"/>
</dbReference>
<dbReference type="GO" id="GO:0003700">
    <property type="term" value="F:DNA-binding transcription factor activity"/>
    <property type="evidence" value="ECO:0007669"/>
    <property type="project" value="InterPro"/>
</dbReference>
<accession>A0A511B3J0</accession>
<dbReference type="Gene3D" id="1.10.10.10">
    <property type="entry name" value="Winged helix-like DNA-binding domain superfamily/Winged helix DNA-binding domain"/>
    <property type="match status" value="1"/>
</dbReference>
<keyword evidence="6" id="KW-1185">Reference proteome</keyword>
<reference evidence="5 6" key="1">
    <citation type="submission" date="2019-07" db="EMBL/GenBank/DDBJ databases">
        <title>Whole genome shotgun sequence of Gluconobacter wancherniae NBRC 103581.</title>
        <authorList>
            <person name="Hosoyama A."/>
            <person name="Uohara A."/>
            <person name="Ohji S."/>
            <person name="Ichikawa N."/>
        </authorList>
    </citation>
    <scope>NUCLEOTIDE SEQUENCE [LARGE SCALE GENOMIC DNA]</scope>
    <source>
        <strain evidence="5 6">NBRC 103581</strain>
    </source>
</reference>
<evidence type="ECO:0000313" key="6">
    <source>
        <dbReference type="Proteomes" id="UP000321230"/>
    </source>
</evidence>
<dbReference type="Proteomes" id="UP000321230">
    <property type="component" value="Unassembled WGS sequence"/>
</dbReference>
<dbReference type="SMART" id="SM00866">
    <property type="entry name" value="UTRA"/>
    <property type="match status" value="1"/>
</dbReference>
<keyword evidence="1" id="KW-0805">Transcription regulation</keyword>
<dbReference type="SMART" id="SM00345">
    <property type="entry name" value="HTH_GNTR"/>
    <property type="match status" value="1"/>
</dbReference>
<dbReference type="InterPro" id="IPR036390">
    <property type="entry name" value="WH_DNA-bd_sf"/>
</dbReference>
<dbReference type="AlphaFoldDB" id="A0A511B3J0"/>
<keyword evidence="3" id="KW-0804">Transcription</keyword>
<dbReference type="SUPFAM" id="SSF46785">
    <property type="entry name" value="Winged helix' DNA-binding domain"/>
    <property type="match status" value="1"/>
</dbReference>
<evidence type="ECO:0000313" key="5">
    <source>
        <dbReference type="EMBL" id="GEK94091.1"/>
    </source>
</evidence>
<sequence length="257" mass="28502">MPATDFSFALDAHDAVPLYLQMSRHVSGLIGTHPLFMERLPSEADFCQMYGVSRITVRQALAYLAERDIVVRQHGRGTFVGPLHRPGRRSSIISFQDILTEKGLRPSLTLLDFQICTPPEDVGHALSLGSGKAIFIRRGYAANDKPVAVTEVYYPESFSEMITTEMAARMTSVTLLTDVMKFSIDYADVSIGLMHAGQETAKWLQIPKDATLMKIQRITHCVSKGPSEHSRLLVTEGSADFRIDSNGLVLNTENAWT</sequence>
<dbReference type="GO" id="GO:0045892">
    <property type="term" value="P:negative regulation of DNA-templated transcription"/>
    <property type="evidence" value="ECO:0007669"/>
    <property type="project" value="TreeGrafter"/>
</dbReference>
<dbReference type="PROSITE" id="PS50949">
    <property type="entry name" value="HTH_GNTR"/>
    <property type="match status" value="1"/>
</dbReference>
<dbReference type="InterPro" id="IPR028978">
    <property type="entry name" value="Chorismate_lyase_/UTRA_dom_sf"/>
</dbReference>
<dbReference type="InterPro" id="IPR050679">
    <property type="entry name" value="Bact_HTH_transcr_reg"/>
</dbReference>
<evidence type="ECO:0000256" key="1">
    <source>
        <dbReference type="ARBA" id="ARBA00023015"/>
    </source>
</evidence>
<dbReference type="GO" id="GO:0003677">
    <property type="term" value="F:DNA binding"/>
    <property type="evidence" value="ECO:0007669"/>
    <property type="project" value="UniProtKB-KW"/>
</dbReference>
<name>A0A511B3J0_9PROT</name>
<organism evidence="5 6">
    <name type="scientific">Gluconobacter wancherniae NBRC 103581</name>
    <dbReference type="NCBI Taxonomy" id="656744"/>
    <lineage>
        <taxon>Bacteria</taxon>
        <taxon>Pseudomonadati</taxon>
        <taxon>Pseudomonadota</taxon>
        <taxon>Alphaproteobacteria</taxon>
        <taxon>Acetobacterales</taxon>
        <taxon>Acetobacteraceae</taxon>
        <taxon>Gluconobacter</taxon>
    </lineage>
</organism>
<keyword evidence="2" id="KW-0238">DNA-binding</keyword>
<gene>
    <name evidence="5" type="ORF">GWA01_18610</name>
</gene>
<dbReference type="PANTHER" id="PTHR44846:SF1">
    <property type="entry name" value="MANNOSYL-D-GLYCERATE TRANSPORT_METABOLISM SYSTEM REPRESSOR MNGR-RELATED"/>
    <property type="match status" value="1"/>
</dbReference>
<dbReference type="PRINTS" id="PR00035">
    <property type="entry name" value="HTHGNTR"/>
</dbReference>
<dbReference type="InterPro" id="IPR000524">
    <property type="entry name" value="Tscrpt_reg_HTH_GntR"/>
</dbReference>
<feature type="domain" description="HTH gntR-type" evidence="4">
    <location>
        <begin position="16"/>
        <end position="83"/>
    </location>
</feature>